<dbReference type="AlphaFoldDB" id="A0A3M7RZZ9"/>
<organism evidence="1 2">
    <name type="scientific">Brachionus plicatilis</name>
    <name type="common">Marine rotifer</name>
    <name type="synonym">Brachionus muelleri</name>
    <dbReference type="NCBI Taxonomy" id="10195"/>
    <lineage>
        <taxon>Eukaryota</taxon>
        <taxon>Metazoa</taxon>
        <taxon>Spiralia</taxon>
        <taxon>Gnathifera</taxon>
        <taxon>Rotifera</taxon>
        <taxon>Eurotatoria</taxon>
        <taxon>Monogononta</taxon>
        <taxon>Pseudotrocha</taxon>
        <taxon>Ploima</taxon>
        <taxon>Brachionidae</taxon>
        <taxon>Brachionus</taxon>
    </lineage>
</organism>
<proteinExistence type="predicted"/>
<accession>A0A3M7RZZ9</accession>
<comment type="caution">
    <text evidence="1">The sequence shown here is derived from an EMBL/GenBank/DDBJ whole genome shotgun (WGS) entry which is preliminary data.</text>
</comment>
<name>A0A3M7RZZ9_BRAPC</name>
<evidence type="ECO:0000313" key="2">
    <source>
        <dbReference type="Proteomes" id="UP000276133"/>
    </source>
</evidence>
<protein>
    <submittedName>
        <fullName evidence="1">Uncharacterized protein</fullName>
    </submittedName>
</protein>
<evidence type="ECO:0000313" key="1">
    <source>
        <dbReference type="EMBL" id="RNA29106.1"/>
    </source>
</evidence>
<dbReference type="Proteomes" id="UP000276133">
    <property type="component" value="Unassembled WGS sequence"/>
</dbReference>
<reference evidence="1 2" key="1">
    <citation type="journal article" date="2018" name="Sci. Rep.">
        <title>Genomic signatures of local adaptation to the degree of environmental predictability in rotifers.</title>
        <authorList>
            <person name="Franch-Gras L."/>
            <person name="Hahn C."/>
            <person name="Garcia-Roger E.M."/>
            <person name="Carmona M.J."/>
            <person name="Serra M."/>
            <person name="Gomez A."/>
        </authorList>
    </citation>
    <scope>NUCLEOTIDE SEQUENCE [LARGE SCALE GENOMIC DNA]</scope>
    <source>
        <strain evidence="1">HYR1</strain>
    </source>
</reference>
<dbReference type="EMBL" id="REGN01002276">
    <property type="protein sequence ID" value="RNA29106.1"/>
    <property type="molecule type" value="Genomic_DNA"/>
</dbReference>
<gene>
    <name evidence="1" type="ORF">BpHYR1_009479</name>
</gene>
<keyword evidence="2" id="KW-1185">Reference proteome</keyword>
<sequence>MSFLSSGPSAKSYRPFCTGLSSLSNACGLVNSLTLSLWISFAVKYSKLSPDREHFALQKHEYKILLVKKAKVAFKFKHLKNKLYNLSNFSAFKFVYMSQIIQILNKSYNKNTVNFLKSNERKKIQIDKDEGRLKLKISNKDDNEKRYEK</sequence>